<dbReference type="AlphaFoldDB" id="A0A067NRS9"/>
<dbReference type="GO" id="GO:0016787">
    <property type="term" value="F:hydrolase activity"/>
    <property type="evidence" value="ECO:0007669"/>
    <property type="project" value="UniProtKB-KW"/>
</dbReference>
<sequence>MHANRCLSWALTFLVFNSEFVAARPWHDTLNPLYSRLEPWIPSSLLKRSNVDLNPNGTTFLWLIDDVFQGKTFFDNFEFFKWADPTK</sequence>
<organism evidence="2 3">
    <name type="scientific">Pleurotus ostreatus (strain PC15)</name>
    <name type="common">Oyster mushroom</name>
    <dbReference type="NCBI Taxonomy" id="1137138"/>
    <lineage>
        <taxon>Eukaryota</taxon>
        <taxon>Fungi</taxon>
        <taxon>Dikarya</taxon>
        <taxon>Basidiomycota</taxon>
        <taxon>Agaricomycotina</taxon>
        <taxon>Agaricomycetes</taxon>
        <taxon>Agaricomycetidae</taxon>
        <taxon>Agaricales</taxon>
        <taxon>Pleurotineae</taxon>
        <taxon>Pleurotaceae</taxon>
        <taxon>Pleurotus</taxon>
    </lineage>
</organism>
<dbReference type="EMBL" id="KL198006">
    <property type="protein sequence ID" value="KDQ30773.1"/>
    <property type="molecule type" value="Genomic_DNA"/>
</dbReference>
<evidence type="ECO:0000313" key="2">
    <source>
        <dbReference type="EMBL" id="KDQ30773.1"/>
    </source>
</evidence>
<evidence type="ECO:0000256" key="1">
    <source>
        <dbReference type="SAM" id="SignalP"/>
    </source>
</evidence>
<protein>
    <submittedName>
        <fullName evidence="2">Glycoside hydrolase family 16 protein</fullName>
    </submittedName>
</protein>
<dbReference type="VEuPathDB" id="FungiDB:PLEOSDRAFT_1070273"/>
<feature type="chain" id="PRO_5001646908" evidence="1">
    <location>
        <begin position="24"/>
        <end position="87"/>
    </location>
</feature>
<dbReference type="HOGENOM" id="CLU_2484254_0_0_1"/>
<proteinExistence type="predicted"/>
<evidence type="ECO:0000313" key="3">
    <source>
        <dbReference type="Proteomes" id="UP000027073"/>
    </source>
</evidence>
<keyword evidence="1" id="KW-0732">Signal</keyword>
<accession>A0A067NRS9</accession>
<gene>
    <name evidence="2" type="ORF">PLEOSDRAFT_1070273</name>
</gene>
<dbReference type="InParanoid" id="A0A067NRS9"/>
<reference evidence="3" key="1">
    <citation type="journal article" date="2014" name="Proc. Natl. Acad. Sci. U.S.A.">
        <title>Extensive sampling of basidiomycete genomes demonstrates inadequacy of the white-rot/brown-rot paradigm for wood decay fungi.</title>
        <authorList>
            <person name="Riley R."/>
            <person name="Salamov A.A."/>
            <person name="Brown D.W."/>
            <person name="Nagy L.G."/>
            <person name="Floudas D."/>
            <person name="Held B.W."/>
            <person name="Levasseur A."/>
            <person name="Lombard V."/>
            <person name="Morin E."/>
            <person name="Otillar R."/>
            <person name="Lindquist E.A."/>
            <person name="Sun H."/>
            <person name="LaButti K.M."/>
            <person name="Schmutz J."/>
            <person name="Jabbour D."/>
            <person name="Luo H."/>
            <person name="Baker S.E."/>
            <person name="Pisabarro A.G."/>
            <person name="Walton J.D."/>
            <person name="Blanchette R.A."/>
            <person name="Henrissat B."/>
            <person name="Martin F."/>
            <person name="Cullen D."/>
            <person name="Hibbett D.S."/>
            <person name="Grigoriev I.V."/>
        </authorList>
    </citation>
    <scope>NUCLEOTIDE SEQUENCE [LARGE SCALE GENOMIC DNA]</scope>
    <source>
        <strain evidence="3">PC15</strain>
    </source>
</reference>
<feature type="signal peptide" evidence="1">
    <location>
        <begin position="1"/>
        <end position="23"/>
    </location>
</feature>
<dbReference type="Proteomes" id="UP000027073">
    <property type="component" value="Unassembled WGS sequence"/>
</dbReference>
<name>A0A067NRS9_PLEO1</name>
<dbReference type="OrthoDB" id="10545624at2759"/>
<keyword evidence="2" id="KW-0378">Hydrolase</keyword>